<evidence type="ECO:0000313" key="3">
    <source>
        <dbReference type="Proteomes" id="UP001176941"/>
    </source>
</evidence>
<feature type="compositionally biased region" description="Basic residues" evidence="1">
    <location>
        <begin position="133"/>
        <end position="145"/>
    </location>
</feature>
<feature type="compositionally biased region" description="Basic and acidic residues" evidence="1">
    <location>
        <begin position="109"/>
        <end position="125"/>
    </location>
</feature>
<proteinExistence type="predicted"/>
<feature type="region of interest" description="Disordered" evidence="1">
    <location>
        <begin position="1"/>
        <end position="22"/>
    </location>
</feature>
<dbReference type="Proteomes" id="UP001176941">
    <property type="component" value="Chromosome 4"/>
</dbReference>
<dbReference type="EMBL" id="OX459940">
    <property type="protein sequence ID" value="CAI9174919.1"/>
    <property type="molecule type" value="Genomic_DNA"/>
</dbReference>
<name>A0ABN8ZMH5_RANTA</name>
<reference evidence="2" key="1">
    <citation type="submission" date="2023-04" db="EMBL/GenBank/DDBJ databases">
        <authorList>
            <consortium name="ELIXIR-Norway"/>
        </authorList>
    </citation>
    <scope>NUCLEOTIDE SEQUENCE [LARGE SCALE GENOMIC DNA]</scope>
</reference>
<evidence type="ECO:0000256" key="1">
    <source>
        <dbReference type="SAM" id="MobiDB-lite"/>
    </source>
</evidence>
<keyword evidence="3" id="KW-1185">Reference proteome</keyword>
<protein>
    <submittedName>
        <fullName evidence="2">Uncharacterized protein</fullName>
    </submittedName>
</protein>
<feature type="region of interest" description="Disordered" evidence="1">
    <location>
        <begin position="99"/>
        <end position="145"/>
    </location>
</feature>
<sequence>MSVARGGQFHTTEGNVAGTDVTGLGIGRGQGEATGFRSLLLQRGRVPGRLVDPWESKPGPDFPLQMLTEVQPVLGSRAGWQGFCFHGLGTLVSAAVPSHVHCSGSSSKSGKDRGHREAGSCHSEGRGAGPARARAHTHRANPKRL</sequence>
<accession>A0ABN8ZMH5</accession>
<organism evidence="2 3">
    <name type="scientific">Rangifer tarandus platyrhynchus</name>
    <name type="common">Svalbard reindeer</name>
    <dbReference type="NCBI Taxonomy" id="3082113"/>
    <lineage>
        <taxon>Eukaryota</taxon>
        <taxon>Metazoa</taxon>
        <taxon>Chordata</taxon>
        <taxon>Craniata</taxon>
        <taxon>Vertebrata</taxon>
        <taxon>Euteleostomi</taxon>
        <taxon>Mammalia</taxon>
        <taxon>Eutheria</taxon>
        <taxon>Laurasiatheria</taxon>
        <taxon>Artiodactyla</taxon>
        <taxon>Ruminantia</taxon>
        <taxon>Pecora</taxon>
        <taxon>Cervidae</taxon>
        <taxon>Odocoileinae</taxon>
        <taxon>Rangifer</taxon>
    </lineage>
</organism>
<gene>
    <name evidence="2" type="ORF">MRATA1EN1_LOCUS23881</name>
</gene>
<evidence type="ECO:0000313" key="2">
    <source>
        <dbReference type="EMBL" id="CAI9174919.1"/>
    </source>
</evidence>